<dbReference type="Proteomes" id="UP001530400">
    <property type="component" value="Unassembled WGS sequence"/>
</dbReference>
<evidence type="ECO:0000313" key="5">
    <source>
        <dbReference type="Proteomes" id="UP001530400"/>
    </source>
</evidence>
<evidence type="ECO:0000256" key="2">
    <source>
        <dbReference type="SAM" id="Phobius"/>
    </source>
</evidence>
<keyword evidence="2" id="KW-0472">Membrane</keyword>
<feature type="signal peptide" evidence="3">
    <location>
        <begin position="1"/>
        <end position="17"/>
    </location>
</feature>
<accession>A0ABD3NU69</accession>
<keyword evidence="3" id="KW-0732">Signal</keyword>
<feature type="chain" id="PRO_5044842141" evidence="3">
    <location>
        <begin position="18"/>
        <end position="412"/>
    </location>
</feature>
<keyword evidence="5" id="KW-1185">Reference proteome</keyword>
<gene>
    <name evidence="4" type="ORF">ACHAWO_007855</name>
</gene>
<organism evidence="4 5">
    <name type="scientific">Cyclotella atomus</name>
    <dbReference type="NCBI Taxonomy" id="382360"/>
    <lineage>
        <taxon>Eukaryota</taxon>
        <taxon>Sar</taxon>
        <taxon>Stramenopiles</taxon>
        <taxon>Ochrophyta</taxon>
        <taxon>Bacillariophyta</taxon>
        <taxon>Coscinodiscophyceae</taxon>
        <taxon>Thalassiosirophycidae</taxon>
        <taxon>Stephanodiscales</taxon>
        <taxon>Stephanodiscaceae</taxon>
        <taxon>Cyclotella</taxon>
    </lineage>
</organism>
<keyword evidence="2" id="KW-0812">Transmembrane</keyword>
<dbReference type="AlphaFoldDB" id="A0ABD3NU69"/>
<dbReference type="EMBL" id="JALLPJ020000965">
    <property type="protein sequence ID" value="KAL3778889.1"/>
    <property type="molecule type" value="Genomic_DNA"/>
</dbReference>
<proteinExistence type="predicted"/>
<feature type="transmembrane region" description="Helical" evidence="2">
    <location>
        <begin position="354"/>
        <end position="373"/>
    </location>
</feature>
<evidence type="ECO:0000256" key="3">
    <source>
        <dbReference type="SAM" id="SignalP"/>
    </source>
</evidence>
<sequence>MKFSLLSLLSLVAAANGDISATSDLGQSLLSSARRLNNDNNEADFTWMTNYSLKFQGCHADTSLQAGDNDAYIQTVKMAHFRLCPTNSCQTWLGSGCSSGYGDYVVDLQTFAKSYVQSQRRTREYECQLYQLASCDCQESDDRDDAFNRDYCEYDCYANSKMYQDCVDRNPYEEEQGGERQKRFEPERYMECRELEWESDDDNDVQYFIGPYCSQKGTEVYLGLYTDEYCTEFADSTNGRATYKTLTSSELPYSSTSLITNDCVSCIEVEDLNRRQEEQKDQNQDDMYGNDVEDADELSEQCERLYESSGKCEGSLAAMEGSANNNACSYILGQLQYTNANGVVHRKSTGSTTANVFIGVLAAAFVALGAVAFKLKKKLADAEENRSLGSNDSKEKALVDNEVKPVDEATAA</sequence>
<feature type="region of interest" description="Disordered" evidence="1">
    <location>
        <begin position="381"/>
        <end position="412"/>
    </location>
</feature>
<reference evidence="4 5" key="1">
    <citation type="submission" date="2024-10" db="EMBL/GenBank/DDBJ databases">
        <title>Updated reference genomes for cyclostephanoid diatoms.</title>
        <authorList>
            <person name="Roberts W.R."/>
            <person name="Alverson A.J."/>
        </authorList>
    </citation>
    <scope>NUCLEOTIDE SEQUENCE [LARGE SCALE GENOMIC DNA]</scope>
    <source>
        <strain evidence="4 5">AJA010-31</strain>
    </source>
</reference>
<evidence type="ECO:0000313" key="4">
    <source>
        <dbReference type="EMBL" id="KAL3778889.1"/>
    </source>
</evidence>
<keyword evidence="2" id="KW-1133">Transmembrane helix</keyword>
<protein>
    <submittedName>
        <fullName evidence="4">Uncharacterized protein</fullName>
    </submittedName>
</protein>
<comment type="caution">
    <text evidence="4">The sequence shown here is derived from an EMBL/GenBank/DDBJ whole genome shotgun (WGS) entry which is preliminary data.</text>
</comment>
<evidence type="ECO:0000256" key="1">
    <source>
        <dbReference type="SAM" id="MobiDB-lite"/>
    </source>
</evidence>
<name>A0ABD3NU69_9STRA</name>